<evidence type="ECO:0000259" key="1">
    <source>
        <dbReference type="PROSITE" id="PS50043"/>
    </source>
</evidence>
<proteinExistence type="predicted"/>
<accession>A0A662Z7K9</accession>
<feature type="domain" description="HTH luxR-type" evidence="1">
    <location>
        <begin position="1"/>
        <end position="49"/>
    </location>
</feature>
<dbReference type="AlphaFoldDB" id="A0A662Z7K9"/>
<dbReference type="SMART" id="SM00421">
    <property type="entry name" value="HTH_LUXR"/>
    <property type="match status" value="1"/>
</dbReference>
<dbReference type="Pfam" id="PF00196">
    <property type="entry name" value="GerE"/>
    <property type="match status" value="1"/>
</dbReference>
<dbReference type="GO" id="GO:0006355">
    <property type="term" value="P:regulation of DNA-templated transcription"/>
    <property type="evidence" value="ECO:0007669"/>
    <property type="project" value="InterPro"/>
</dbReference>
<reference evidence="2 3" key="1">
    <citation type="submission" date="2016-10" db="EMBL/GenBank/DDBJ databases">
        <authorList>
            <person name="Varghese N."/>
            <person name="Submissions S."/>
        </authorList>
    </citation>
    <scope>NUCLEOTIDE SEQUENCE [LARGE SCALE GENOMIC DNA]</scope>
    <source>
        <strain evidence="2 3">22B</strain>
    </source>
</reference>
<dbReference type="InterPro" id="IPR016032">
    <property type="entry name" value="Sig_transdc_resp-reg_C-effctor"/>
</dbReference>
<evidence type="ECO:0000313" key="3">
    <source>
        <dbReference type="Proteomes" id="UP000243374"/>
    </source>
</evidence>
<dbReference type="SUPFAM" id="SSF46894">
    <property type="entry name" value="C-terminal effector domain of the bipartite response regulators"/>
    <property type="match status" value="1"/>
</dbReference>
<dbReference type="Proteomes" id="UP000243374">
    <property type="component" value="Unassembled WGS sequence"/>
</dbReference>
<dbReference type="InterPro" id="IPR000792">
    <property type="entry name" value="Tscrpt_reg_LuxR_C"/>
</dbReference>
<protein>
    <submittedName>
        <fullName evidence="2">Regulatory protein, luxR family</fullName>
    </submittedName>
</protein>
<gene>
    <name evidence="2" type="ORF">SAMN04487865_10071</name>
</gene>
<dbReference type="GO" id="GO:0003677">
    <property type="term" value="F:DNA binding"/>
    <property type="evidence" value="ECO:0007669"/>
    <property type="project" value="InterPro"/>
</dbReference>
<evidence type="ECO:0000313" key="2">
    <source>
        <dbReference type="EMBL" id="SFJ90545.1"/>
    </source>
</evidence>
<dbReference type="InterPro" id="IPR036388">
    <property type="entry name" value="WH-like_DNA-bd_sf"/>
</dbReference>
<name>A0A662Z7K9_9GAMM</name>
<sequence length="49" mass="5862">LKEIVQLKSIRDMALELDITERTVKYRISRIFDKTGTKNQRELIRIISE</sequence>
<organism evidence="2 3">
    <name type="scientific">Succinivibrio dextrinosolvens</name>
    <dbReference type="NCBI Taxonomy" id="83771"/>
    <lineage>
        <taxon>Bacteria</taxon>
        <taxon>Pseudomonadati</taxon>
        <taxon>Pseudomonadota</taxon>
        <taxon>Gammaproteobacteria</taxon>
        <taxon>Aeromonadales</taxon>
        <taxon>Succinivibrionaceae</taxon>
        <taxon>Succinivibrio</taxon>
    </lineage>
</organism>
<keyword evidence="3" id="KW-1185">Reference proteome</keyword>
<dbReference type="EMBL" id="FOSF01000007">
    <property type="protein sequence ID" value="SFJ90545.1"/>
    <property type="molecule type" value="Genomic_DNA"/>
</dbReference>
<feature type="non-terminal residue" evidence="2">
    <location>
        <position position="1"/>
    </location>
</feature>
<dbReference type="Gene3D" id="1.10.10.10">
    <property type="entry name" value="Winged helix-like DNA-binding domain superfamily/Winged helix DNA-binding domain"/>
    <property type="match status" value="1"/>
</dbReference>
<dbReference type="PROSITE" id="PS50043">
    <property type="entry name" value="HTH_LUXR_2"/>
    <property type="match status" value="1"/>
</dbReference>